<evidence type="ECO:0000313" key="1">
    <source>
        <dbReference type="EMBL" id="CUT99680.1"/>
    </source>
</evidence>
<dbReference type="STRING" id="6211.A0A0S4MPV5"/>
<dbReference type="InterPro" id="IPR043128">
    <property type="entry name" value="Rev_trsase/Diguanyl_cyclase"/>
</dbReference>
<organism evidence="1 2">
    <name type="scientific">Echinococcus multilocularis</name>
    <name type="common">Fox tapeworm</name>
    <dbReference type="NCBI Taxonomy" id="6211"/>
    <lineage>
        <taxon>Eukaryota</taxon>
        <taxon>Metazoa</taxon>
        <taxon>Spiralia</taxon>
        <taxon>Lophotrochozoa</taxon>
        <taxon>Platyhelminthes</taxon>
        <taxon>Cestoda</taxon>
        <taxon>Eucestoda</taxon>
        <taxon>Cyclophyllidea</taxon>
        <taxon>Taeniidae</taxon>
        <taxon>Echinococcus</taxon>
    </lineage>
</organism>
<dbReference type="PANTHER" id="PTHR24559">
    <property type="entry name" value="TRANSPOSON TY3-I GAG-POL POLYPROTEIN"/>
    <property type="match status" value="1"/>
</dbReference>
<keyword evidence="1" id="KW-0548">Nucleotidyltransferase</keyword>
<dbReference type="GO" id="GO:0003964">
    <property type="term" value="F:RNA-directed DNA polymerase activity"/>
    <property type="evidence" value="ECO:0007669"/>
    <property type="project" value="UniProtKB-KW"/>
</dbReference>
<proteinExistence type="predicted"/>
<accession>A0A0S4MPV5</accession>
<sequence>MLGADFRRYTNAVLNFAEGTFSTQEAIGVKTDTSPPKDDADDIRNALFKAATISMSNLDDFCAQLTHISNYERKELRQLLLKYANIFSRQGARPGRTNIVKHKIDTGEARPIWQPPRRIPPPLLEEVNHLFKELLRDELIKPSKSPWASPIALVKKNDGSLRLCIDCRKLSAVCKRNAFPLPYINDSLDSLHGSQWFSTLDL</sequence>
<dbReference type="Gene3D" id="3.30.70.270">
    <property type="match status" value="1"/>
</dbReference>
<protein>
    <submittedName>
        <fullName evidence="1">RNA directed DNA polymerase (Reverse transcriptase)</fullName>
    </submittedName>
</protein>
<dbReference type="Gene3D" id="3.10.10.10">
    <property type="entry name" value="HIV Type 1 Reverse Transcriptase, subunit A, domain 1"/>
    <property type="match status" value="1"/>
</dbReference>
<dbReference type="AlphaFoldDB" id="A0A0S4MPV5"/>
<dbReference type="OrthoDB" id="6150088at2759"/>
<reference evidence="1" key="1">
    <citation type="journal article" date="2013" name="Nature">
        <title>The genomes of four tapeworm species reveal adaptations to parasitism.</title>
        <authorList>
            <person name="Tsai I.J."/>
            <person name="Zarowiecki M."/>
            <person name="Holroyd N."/>
            <person name="Garciarrubio A."/>
            <person name="Sanchez-Flores A."/>
            <person name="Brooks K.L."/>
            <person name="Tracey A."/>
            <person name="Bobes R.J."/>
            <person name="Fragoso G."/>
            <person name="Sciutto E."/>
            <person name="Aslett M."/>
            <person name="Beasley H."/>
            <person name="Bennett H.M."/>
            <person name="Cai J."/>
            <person name="Camicia F."/>
            <person name="Clark R."/>
            <person name="Cucher M."/>
            <person name="De Silva N."/>
            <person name="Day T.A."/>
            <person name="Deplazes P."/>
            <person name="Estrada K."/>
            <person name="Fernandez C."/>
            <person name="Holland P.W."/>
            <person name="Hou J."/>
            <person name="Hu S."/>
            <person name="Huckvale T."/>
            <person name="Hung S.S."/>
            <person name="Kamenetzky L."/>
            <person name="Keane J.A."/>
            <person name="Kiss F."/>
            <person name="Koziol U."/>
            <person name="Lambert O."/>
            <person name="Liu K."/>
            <person name="Luo X."/>
            <person name="Luo Y."/>
            <person name="Macchiaroli N."/>
            <person name="Nichol S."/>
            <person name="Paps J."/>
            <person name="Parkinson J."/>
            <person name="Pouchkina-Stantcheva N."/>
            <person name="Riddiford N."/>
            <person name="Rosenzvit M."/>
            <person name="Salinas G."/>
            <person name="Wasmuth J.D."/>
            <person name="Zamanian M."/>
            <person name="Zheng Y."/>
            <person name="Cai X."/>
            <person name="Soberon X."/>
            <person name="Olson P.D."/>
            <person name="Laclette J.P."/>
            <person name="Brehm K."/>
            <person name="Berriman M."/>
            <person name="Garciarrubio A."/>
            <person name="Bobes R.J."/>
            <person name="Fragoso G."/>
            <person name="Sanchez-Flores A."/>
            <person name="Estrada K."/>
            <person name="Cevallos M.A."/>
            <person name="Morett E."/>
            <person name="Gonzalez V."/>
            <person name="Portillo T."/>
            <person name="Ochoa-Leyva A."/>
            <person name="Jose M.V."/>
            <person name="Sciutto E."/>
            <person name="Landa A."/>
            <person name="Jimenez L."/>
            <person name="Valdes V."/>
            <person name="Carrero J.C."/>
            <person name="Larralde C."/>
            <person name="Morales-Montor J."/>
            <person name="Limon-Lason J."/>
            <person name="Soberon X."/>
            <person name="Laclette J.P."/>
        </authorList>
    </citation>
    <scope>NUCLEOTIDE SEQUENCE [LARGE SCALE GENOMIC DNA]</scope>
</reference>
<name>A0A0S4MPV5_ECHMU</name>
<dbReference type="OMA" id="DPALMCH"/>
<dbReference type="SUPFAM" id="SSF56672">
    <property type="entry name" value="DNA/RNA polymerases"/>
    <property type="match status" value="1"/>
</dbReference>
<evidence type="ECO:0000313" key="2">
    <source>
        <dbReference type="Proteomes" id="UP000017246"/>
    </source>
</evidence>
<dbReference type="EMBL" id="LN902846">
    <property type="protein sequence ID" value="CUT99680.1"/>
    <property type="molecule type" value="Genomic_DNA"/>
</dbReference>
<dbReference type="InterPro" id="IPR053134">
    <property type="entry name" value="RNA-dir_DNA_polymerase"/>
</dbReference>
<dbReference type="PANTHER" id="PTHR24559:SF435">
    <property type="entry name" value="RIBONUCLEASE H"/>
    <property type="match status" value="1"/>
</dbReference>
<keyword evidence="1" id="KW-0695">RNA-directed DNA polymerase</keyword>
<dbReference type="InterPro" id="IPR043502">
    <property type="entry name" value="DNA/RNA_pol_sf"/>
</dbReference>
<reference evidence="1" key="2">
    <citation type="submission" date="2015-11" db="EMBL/GenBank/DDBJ databases">
        <authorList>
            <person name="Zhang Y."/>
            <person name="Guo Z."/>
        </authorList>
    </citation>
    <scope>NUCLEOTIDE SEQUENCE</scope>
</reference>
<dbReference type="Proteomes" id="UP000017246">
    <property type="component" value="Unassembled WGS sequence"/>
</dbReference>
<keyword evidence="2" id="KW-1185">Reference proteome</keyword>
<keyword evidence="1" id="KW-0808">Transferase</keyword>